<evidence type="ECO:0000313" key="2">
    <source>
        <dbReference type="Proteomes" id="UP000264840"/>
    </source>
</evidence>
<reference evidence="1" key="2">
    <citation type="submission" date="2025-09" db="UniProtKB">
        <authorList>
            <consortium name="Ensembl"/>
        </authorList>
    </citation>
    <scope>IDENTIFICATION</scope>
</reference>
<protein>
    <submittedName>
        <fullName evidence="1">Uncharacterized protein</fullName>
    </submittedName>
</protein>
<name>A0A3Q3CNZ9_HAPBU</name>
<dbReference type="Ensembl" id="ENSHBUT00000001727.1">
    <property type="protein sequence ID" value="ENSHBUP00000027077.1"/>
    <property type="gene ID" value="ENSHBUG00000010067.1"/>
</dbReference>
<evidence type="ECO:0000313" key="1">
    <source>
        <dbReference type="Ensembl" id="ENSHBUP00000027077.1"/>
    </source>
</evidence>
<dbReference type="AlphaFoldDB" id="A0A3Q3CNZ9"/>
<sequence>ILFPFMNHVCSNCCAHFSDSTLIKQHKVFILYFNCVHVFGLCHQSNGCYTMFDVFYLFLIGLQCRLQGVSELSQLLSLAVLSLFDLQRKRNSNFKPIVVFAQSDR</sequence>
<organism evidence="1 2">
    <name type="scientific">Haplochromis burtoni</name>
    <name type="common">Burton's mouthbrooder</name>
    <name type="synonym">Chromis burtoni</name>
    <dbReference type="NCBI Taxonomy" id="8153"/>
    <lineage>
        <taxon>Eukaryota</taxon>
        <taxon>Metazoa</taxon>
        <taxon>Chordata</taxon>
        <taxon>Craniata</taxon>
        <taxon>Vertebrata</taxon>
        <taxon>Euteleostomi</taxon>
        <taxon>Actinopterygii</taxon>
        <taxon>Neopterygii</taxon>
        <taxon>Teleostei</taxon>
        <taxon>Neoteleostei</taxon>
        <taxon>Acanthomorphata</taxon>
        <taxon>Ovalentaria</taxon>
        <taxon>Cichlomorphae</taxon>
        <taxon>Cichliformes</taxon>
        <taxon>Cichlidae</taxon>
        <taxon>African cichlids</taxon>
        <taxon>Pseudocrenilabrinae</taxon>
        <taxon>Haplochromini</taxon>
        <taxon>Haplochromis</taxon>
    </lineage>
</organism>
<keyword evidence="2" id="KW-1185">Reference proteome</keyword>
<reference evidence="1" key="1">
    <citation type="submission" date="2025-08" db="UniProtKB">
        <authorList>
            <consortium name="Ensembl"/>
        </authorList>
    </citation>
    <scope>IDENTIFICATION</scope>
</reference>
<accession>A0A3Q3CNZ9</accession>
<dbReference type="Proteomes" id="UP000264840">
    <property type="component" value="Unplaced"/>
</dbReference>
<proteinExistence type="predicted"/>